<name>A0A7G9YS30_9EURY</name>
<dbReference type="Gene3D" id="3.40.50.800">
    <property type="entry name" value="Anticodon-binding domain"/>
    <property type="match status" value="1"/>
</dbReference>
<dbReference type="HAMAP" id="MF_01571">
    <property type="entry name" value="Pro_tRNA_synth_type3"/>
    <property type="match status" value="1"/>
</dbReference>
<dbReference type="AlphaFoldDB" id="A0A7G9YS30"/>
<dbReference type="PRINTS" id="PR01046">
    <property type="entry name" value="TRNASYNTHPRO"/>
</dbReference>
<dbReference type="PANTHER" id="PTHR43382">
    <property type="entry name" value="PROLYL-TRNA SYNTHETASE"/>
    <property type="match status" value="1"/>
</dbReference>
<keyword evidence="6 10" id="KW-0648">Protein biosynthesis</keyword>
<dbReference type="FunFam" id="3.40.50.800:FF:000005">
    <property type="entry name" value="bifunctional glutamate/proline--tRNA ligase"/>
    <property type="match status" value="1"/>
</dbReference>
<dbReference type="EMBL" id="MT631452">
    <property type="protein sequence ID" value="QNO50814.1"/>
    <property type="molecule type" value="Genomic_DNA"/>
</dbReference>
<accession>A0A7G9YS30</accession>
<comment type="catalytic activity">
    <reaction evidence="8 10">
        <text>tRNA(Pro) + L-proline + ATP = L-prolyl-tRNA(Pro) + AMP + diphosphate</text>
        <dbReference type="Rhea" id="RHEA:14305"/>
        <dbReference type="Rhea" id="RHEA-COMP:9700"/>
        <dbReference type="Rhea" id="RHEA-COMP:9702"/>
        <dbReference type="ChEBI" id="CHEBI:30616"/>
        <dbReference type="ChEBI" id="CHEBI:33019"/>
        <dbReference type="ChEBI" id="CHEBI:60039"/>
        <dbReference type="ChEBI" id="CHEBI:78442"/>
        <dbReference type="ChEBI" id="CHEBI:78532"/>
        <dbReference type="ChEBI" id="CHEBI:456215"/>
        <dbReference type="EC" id="6.1.1.15"/>
    </reaction>
</comment>
<dbReference type="InterPro" id="IPR045864">
    <property type="entry name" value="aa-tRNA-synth_II/BPL/LPL"/>
</dbReference>
<proteinExistence type="inferred from homology"/>
<keyword evidence="7 10" id="KW-0030">Aminoacyl-tRNA synthetase</keyword>
<dbReference type="Pfam" id="PF03129">
    <property type="entry name" value="HGTP_anticodon"/>
    <property type="match status" value="1"/>
</dbReference>
<comment type="domain">
    <text evidence="10">Consists of three domains: the N-terminal catalytic domain, the anticodon-binding domain and the C-terminal extension.</text>
</comment>
<reference evidence="12" key="1">
    <citation type="submission" date="2020-06" db="EMBL/GenBank/DDBJ databases">
        <title>Unique genomic features of the anaerobic methanotrophic archaea.</title>
        <authorList>
            <person name="Chadwick G.L."/>
            <person name="Skennerton C.T."/>
            <person name="Laso-Perez R."/>
            <person name="Leu A.O."/>
            <person name="Speth D.R."/>
            <person name="Yu H."/>
            <person name="Morgan-Lang C."/>
            <person name="Hatzenpichler R."/>
            <person name="Goudeau D."/>
            <person name="Malmstrom R."/>
            <person name="Brazelton W.J."/>
            <person name="Woyke T."/>
            <person name="Hallam S.J."/>
            <person name="Tyson G.W."/>
            <person name="Wegener G."/>
            <person name="Boetius A."/>
            <person name="Orphan V."/>
        </authorList>
    </citation>
    <scope>NUCLEOTIDE SEQUENCE</scope>
</reference>
<dbReference type="InterPro" id="IPR006195">
    <property type="entry name" value="aa-tRNA-synth_II"/>
</dbReference>
<dbReference type="PANTHER" id="PTHR43382:SF2">
    <property type="entry name" value="BIFUNCTIONAL GLUTAMATE_PROLINE--TRNA LIGASE"/>
    <property type="match status" value="1"/>
</dbReference>
<dbReference type="SUPFAM" id="SSF64586">
    <property type="entry name" value="C-terminal domain of ProRS"/>
    <property type="match status" value="1"/>
</dbReference>
<dbReference type="InterPro" id="IPR017449">
    <property type="entry name" value="Pro-tRNA_synth_II"/>
</dbReference>
<dbReference type="SMART" id="SM00946">
    <property type="entry name" value="ProRS-C_1"/>
    <property type="match status" value="1"/>
</dbReference>
<dbReference type="GO" id="GO:0005737">
    <property type="term" value="C:cytoplasm"/>
    <property type="evidence" value="ECO:0007669"/>
    <property type="project" value="UniProtKB-SubCell"/>
</dbReference>
<dbReference type="GO" id="GO:0006433">
    <property type="term" value="P:prolyl-tRNA aminoacylation"/>
    <property type="evidence" value="ECO:0007669"/>
    <property type="project" value="UniProtKB-UniRule"/>
</dbReference>
<dbReference type="FunFam" id="3.30.930.10:FF:000037">
    <property type="entry name" value="Proline--tRNA ligase"/>
    <property type="match status" value="1"/>
</dbReference>
<dbReference type="SUPFAM" id="SSF52954">
    <property type="entry name" value="Class II aaRS ABD-related"/>
    <property type="match status" value="1"/>
</dbReference>
<comment type="subunit">
    <text evidence="10">Homodimer.</text>
</comment>
<dbReference type="EC" id="6.1.1.15" evidence="10"/>
<feature type="domain" description="Aminoacyl-transfer RNA synthetases class-II family profile" evidence="11">
    <location>
        <begin position="41"/>
        <end position="288"/>
    </location>
</feature>
<dbReference type="GO" id="GO:0017101">
    <property type="term" value="C:aminoacyl-tRNA synthetase multienzyme complex"/>
    <property type="evidence" value="ECO:0007669"/>
    <property type="project" value="TreeGrafter"/>
</dbReference>
<dbReference type="InterPro" id="IPR004154">
    <property type="entry name" value="Anticodon-bd"/>
</dbReference>
<dbReference type="InterPro" id="IPR002316">
    <property type="entry name" value="Pro-tRNA-ligase_IIa"/>
</dbReference>
<dbReference type="Gene3D" id="3.30.930.10">
    <property type="entry name" value="Bira Bifunctional Protein, Domain 2"/>
    <property type="match status" value="1"/>
</dbReference>
<evidence type="ECO:0000256" key="2">
    <source>
        <dbReference type="ARBA" id="ARBA00022490"/>
    </source>
</evidence>
<gene>
    <name evidence="10 12" type="primary">proS</name>
    <name evidence="12" type="ORF">GLJDJJHM_00018</name>
</gene>
<sequence>MNTQHKTETKTVLQKENNFSEWYSEILKRAEILDVRYPVKGVYVWYPYGYKLRNLTYAFLRSLMDKDHEETLFPMLIPKEELMKEREHIKGFEEEVFWVTKGGSTELDVPLALRPTSETAIYPVFKVWIRSHRDLPIRIYQIVNTFRYETRHTRPLIRLREITSFKEAHTAHASRAEAEEQIKKAVALYKNFFDVLAVPYVTTKRPGWDKFPGAEYSIAFDTLMPDGKTMQIATIHLLGESFARTFDIKYEDKDGSLKYVNQTCYGISERCVAAVISVHGDEHGLMLPPAVAPIQVVIVPIVYSSEGKNKETNVEKICSEVFAKLKEAGIRAFFDDSAERPGAKYYRWEMKGVPLRIEIGPRDIRNNRCVFVRRDDFSKMQVPIRDVVPEAKRALNEIHACIAKRAKETFFAHVSEGEGEMETLSSTASGIVSICLCEREKCGQEVVARLGAGVTVLGEPIEGDKAEGAEKSVKSGKGNCIICSRKGRRVYIARAY</sequence>
<dbReference type="GO" id="GO:0004827">
    <property type="term" value="F:proline-tRNA ligase activity"/>
    <property type="evidence" value="ECO:0007669"/>
    <property type="project" value="UniProtKB-UniRule"/>
</dbReference>
<comment type="subcellular location">
    <subcellularLocation>
        <location evidence="1 10">Cytoplasm</location>
    </subcellularLocation>
</comment>
<comment type="similarity">
    <text evidence="9 10">Belongs to the class-II aminoacyl-tRNA synthetase family. ProS type 3 subfamily.</text>
</comment>
<keyword evidence="2 10" id="KW-0963">Cytoplasm</keyword>
<evidence type="ECO:0000256" key="4">
    <source>
        <dbReference type="ARBA" id="ARBA00022741"/>
    </source>
</evidence>
<dbReference type="NCBIfam" id="TIGR00408">
    <property type="entry name" value="proS_fam_I"/>
    <property type="match status" value="1"/>
</dbReference>
<evidence type="ECO:0000256" key="3">
    <source>
        <dbReference type="ARBA" id="ARBA00022598"/>
    </source>
</evidence>
<protein>
    <recommendedName>
        <fullName evidence="10">Proline--tRNA ligase</fullName>
        <ecNumber evidence="10">6.1.1.15</ecNumber>
    </recommendedName>
    <alternativeName>
        <fullName evidence="10">Prolyl-tRNA synthetase</fullName>
        <shortName evidence="10">ProRS</shortName>
    </alternativeName>
</protein>
<dbReference type="InterPro" id="IPR002314">
    <property type="entry name" value="aa-tRNA-synt_IIb"/>
</dbReference>
<evidence type="ECO:0000259" key="11">
    <source>
        <dbReference type="PROSITE" id="PS50862"/>
    </source>
</evidence>
<dbReference type="InterPro" id="IPR004499">
    <property type="entry name" value="Pro-tRNA-ligase_IIa_arc-type"/>
</dbReference>
<evidence type="ECO:0000313" key="12">
    <source>
        <dbReference type="EMBL" id="QNO50814.1"/>
    </source>
</evidence>
<keyword evidence="4 10" id="KW-0547">Nucleotide-binding</keyword>
<evidence type="ECO:0000256" key="6">
    <source>
        <dbReference type="ARBA" id="ARBA00022917"/>
    </source>
</evidence>
<evidence type="ECO:0000256" key="5">
    <source>
        <dbReference type="ARBA" id="ARBA00022840"/>
    </source>
</evidence>
<evidence type="ECO:0000256" key="1">
    <source>
        <dbReference type="ARBA" id="ARBA00004496"/>
    </source>
</evidence>
<keyword evidence="5 10" id="KW-0067">ATP-binding</keyword>
<dbReference type="CDD" id="cd00778">
    <property type="entry name" value="ProRS_core_arch_euk"/>
    <property type="match status" value="1"/>
</dbReference>
<dbReference type="SUPFAM" id="SSF55681">
    <property type="entry name" value="Class II aaRS and biotin synthetases"/>
    <property type="match status" value="1"/>
</dbReference>
<dbReference type="InterPro" id="IPR036621">
    <property type="entry name" value="Anticodon-bd_dom_sf"/>
</dbReference>
<dbReference type="Gene3D" id="3.30.110.30">
    <property type="entry name" value="C-terminal domain of ProRS"/>
    <property type="match status" value="1"/>
</dbReference>
<comment type="function">
    <text evidence="10">Catalyzes the attachment of proline to tRNA(Pro) in a two-step reaction: proline is first activated by ATP to form Pro-AMP and then transferred to the acceptor end of tRNA(Pro).</text>
</comment>
<keyword evidence="3 10" id="KW-0436">Ligase</keyword>
<evidence type="ECO:0000256" key="9">
    <source>
        <dbReference type="ARBA" id="ARBA00060806"/>
    </source>
</evidence>
<dbReference type="InterPro" id="IPR033721">
    <property type="entry name" value="ProRS_core_arch_euk"/>
</dbReference>
<dbReference type="Pfam" id="PF00587">
    <property type="entry name" value="tRNA-synt_2b"/>
    <property type="match status" value="1"/>
</dbReference>
<dbReference type="PROSITE" id="PS50862">
    <property type="entry name" value="AA_TRNA_LIGASE_II"/>
    <property type="match status" value="1"/>
</dbReference>
<evidence type="ECO:0000256" key="10">
    <source>
        <dbReference type="HAMAP-Rule" id="MF_01571"/>
    </source>
</evidence>
<evidence type="ECO:0000256" key="7">
    <source>
        <dbReference type="ARBA" id="ARBA00023146"/>
    </source>
</evidence>
<dbReference type="InterPro" id="IPR016061">
    <property type="entry name" value="Pro-tRNA_ligase_II_C"/>
</dbReference>
<evidence type="ECO:0000256" key="8">
    <source>
        <dbReference type="ARBA" id="ARBA00047671"/>
    </source>
</evidence>
<dbReference type="GO" id="GO:0005524">
    <property type="term" value="F:ATP binding"/>
    <property type="evidence" value="ECO:0007669"/>
    <property type="project" value="UniProtKB-UniRule"/>
</dbReference>
<organism evidence="12">
    <name type="scientific">Candidatus Methanophagaceae archaeon ANME-1 ERB6</name>
    <dbReference type="NCBI Taxonomy" id="2759912"/>
    <lineage>
        <taxon>Archaea</taxon>
        <taxon>Methanobacteriati</taxon>
        <taxon>Methanobacteriota</taxon>
        <taxon>Stenosarchaea group</taxon>
        <taxon>Methanomicrobia</taxon>
        <taxon>Candidatus Methanophagales</taxon>
        <taxon>Candidatus Methanophagaceae</taxon>
    </lineage>
</organism>